<dbReference type="InterPro" id="IPR036388">
    <property type="entry name" value="WH-like_DNA-bd_sf"/>
</dbReference>
<feature type="domain" description="HTH gntR-type" evidence="6">
    <location>
        <begin position="74"/>
        <end position="141"/>
    </location>
</feature>
<dbReference type="SUPFAM" id="SSF48008">
    <property type="entry name" value="GntR ligand-binding domain-like"/>
    <property type="match status" value="1"/>
</dbReference>
<dbReference type="InterPro" id="IPR000524">
    <property type="entry name" value="Tscrpt_reg_HTH_GntR"/>
</dbReference>
<evidence type="ECO:0000256" key="1">
    <source>
        <dbReference type="ARBA" id="ARBA00023015"/>
    </source>
</evidence>
<dbReference type="Gene3D" id="1.20.120.530">
    <property type="entry name" value="GntR ligand-binding domain-like"/>
    <property type="match status" value="1"/>
</dbReference>
<dbReference type="Pfam" id="PF00392">
    <property type="entry name" value="GntR"/>
    <property type="match status" value="1"/>
</dbReference>
<dbReference type="GO" id="GO:0003677">
    <property type="term" value="F:DNA binding"/>
    <property type="evidence" value="ECO:0007669"/>
    <property type="project" value="UniProtKB-KW"/>
</dbReference>
<evidence type="ECO:0000256" key="5">
    <source>
        <dbReference type="SAM" id="MobiDB-lite"/>
    </source>
</evidence>
<dbReference type="PANTHER" id="PTHR43537:SF5">
    <property type="entry name" value="UXU OPERON TRANSCRIPTIONAL REGULATOR"/>
    <property type="match status" value="1"/>
</dbReference>
<feature type="compositionally biased region" description="Basic residues" evidence="5">
    <location>
        <begin position="1"/>
        <end position="32"/>
    </location>
</feature>
<dbReference type="Proteomes" id="UP000313231">
    <property type="component" value="Unassembled WGS sequence"/>
</dbReference>
<dbReference type="CDD" id="cd07377">
    <property type="entry name" value="WHTH_GntR"/>
    <property type="match status" value="1"/>
</dbReference>
<keyword evidence="3" id="KW-0804">Transcription</keyword>
<keyword evidence="4" id="KW-0175">Coiled coil</keyword>
<evidence type="ECO:0000256" key="4">
    <source>
        <dbReference type="SAM" id="Coils"/>
    </source>
</evidence>
<evidence type="ECO:0000313" key="7">
    <source>
        <dbReference type="EMBL" id="TNM50155.1"/>
    </source>
</evidence>
<organism evidence="7 8">
    <name type="scientific">Nocardioides albidus</name>
    <dbReference type="NCBI Taxonomy" id="1517589"/>
    <lineage>
        <taxon>Bacteria</taxon>
        <taxon>Bacillati</taxon>
        <taxon>Actinomycetota</taxon>
        <taxon>Actinomycetes</taxon>
        <taxon>Propionibacteriales</taxon>
        <taxon>Nocardioidaceae</taxon>
        <taxon>Nocardioides</taxon>
    </lineage>
</organism>
<dbReference type="EMBL" id="VDMP01000011">
    <property type="protein sequence ID" value="TNM50155.1"/>
    <property type="molecule type" value="Genomic_DNA"/>
</dbReference>
<evidence type="ECO:0000256" key="2">
    <source>
        <dbReference type="ARBA" id="ARBA00023125"/>
    </source>
</evidence>
<evidence type="ECO:0000313" key="8">
    <source>
        <dbReference type="Proteomes" id="UP000313231"/>
    </source>
</evidence>
<dbReference type="InterPro" id="IPR011711">
    <property type="entry name" value="GntR_C"/>
</dbReference>
<name>A0A5C4WR58_9ACTN</name>
<dbReference type="SMART" id="SM00345">
    <property type="entry name" value="HTH_GNTR"/>
    <property type="match status" value="1"/>
</dbReference>
<reference evidence="7 8" key="1">
    <citation type="journal article" date="2016" name="Int. J. Syst. Evol. Microbiol.">
        <title>Nocardioides albidus sp. nov., an actinobacterium isolated from garden soil.</title>
        <authorList>
            <person name="Singh H."/>
            <person name="Du J."/>
            <person name="Trinh H."/>
            <person name="Won K."/>
            <person name="Yang J.E."/>
            <person name="Yin C."/>
            <person name="Kook M."/>
            <person name="Yi T.H."/>
        </authorList>
    </citation>
    <scope>NUCLEOTIDE SEQUENCE [LARGE SCALE GENOMIC DNA]</scope>
    <source>
        <strain evidence="7 8">CCTCC AB 2015297</strain>
    </source>
</reference>
<dbReference type="SUPFAM" id="SSF46785">
    <property type="entry name" value="Winged helix' DNA-binding domain"/>
    <property type="match status" value="1"/>
</dbReference>
<feature type="coiled-coil region" evidence="4">
    <location>
        <begin position="179"/>
        <end position="240"/>
    </location>
</feature>
<dbReference type="GO" id="GO:0003700">
    <property type="term" value="F:DNA-binding transcription factor activity"/>
    <property type="evidence" value="ECO:0007669"/>
    <property type="project" value="InterPro"/>
</dbReference>
<keyword evidence="8" id="KW-1185">Reference proteome</keyword>
<dbReference type="PRINTS" id="PR00035">
    <property type="entry name" value="HTHGNTR"/>
</dbReference>
<dbReference type="Gene3D" id="1.10.10.10">
    <property type="entry name" value="Winged helix-like DNA-binding domain superfamily/Winged helix DNA-binding domain"/>
    <property type="match status" value="1"/>
</dbReference>
<proteinExistence type="predicted"/>
<dbReference type="SMART" id="SM00895">
    <property type="entry name" value="FCD"/>
    <property type="match status" value="1"/>
</dbReference>
<dbReference type="InterPro" id="IPR036390">
    <property type="entry name" value="WH_DNA-bd_sf"/>
</dbReference>
<dbReference type="PROSITE" id="PS50949">
    <property type="entry name" value="HTH_GNTR"/>
    <property type="match status" value="1"/>
</dbReference>
<keyword evidence="1" id="KW-0805">Transcription regulation</keyword>
<comment type="caution">
    <text evidence="7">The sequence shown here is derived from an EMBL/GenBank/DDBJ whole genome shotgun (WGS) entry which is preliminary data.</text>
</comment>
<protein>
    <submittedName>
        <fullName evidence="7">GntR family transcriptional regulator</fullName>
    </submittedName>
</protein>
<dbReference type="Pfam" id="PF07729">
    <property type="entry name" value="FCD"/>
    <property type="match status" value="1"/>
</dbReference>
<keyword evidence="2" id="KW-0238">DNA-binding</keyword>
<dbReference type="PANTHER" id="PTHR43537">
    <property type="entry name" value="TRANSCRIPTIONAL REGULATOR, GNTR FAMILY"/>
    <property type="match status" value="1"/>
</dbReference>
<dbReference type="AlphaFoldDB" id="A0A5C4WR58"/>
<evidence type="ECO:0000256" key="3">
    <source>
        <dbReference type="ARBA" id="ARBA00023163"/>
    </source>
</evidence>
<gene>
    <name evidence="7" type="ORF">FHP29_01080</name>
</gene>
<evidence type="ECO:0000259" key="6">
    <source>
        <dbReference type="PROSITE" id="PS50949"/>
    </source>
</evidence>
<feature type="region of interest" description="Disordered" evidence="5">
    <location>
        <begin position="1"/>
        <end position="69"/>
    </location>
</feature>
<accession>A0A5C4WR58</accession>
<sequence length="288" mass="31787">MRRRRPPRGPTARHRRRWPPALRGRRSPRGTGRRSGARETRPHPRRCPGLQNGAMAGPATPPKTPFTPLSVEHASTVSRVAAEIRRAVFEGELESGTPLREVALAESFGVSRPTVREALTVLVAEGLATREPHRGVMVATPRADSVRDVCRARWVLEGAGVLAWPEADDVRRARVRTTLDAYTAAVRSGEASYEELNERHLAFHVSLVELTGIQRLVQMAEALMDELRLALAQVERIDRNAHDEAGSHEGLVELLEAGRIDGPDGAHAFLRHHIEHAEVKIVEALGLE</sequence>
<dbReference type="InterPro" id="IPR008920">
    <property type="entry name" value="TF_FadR/GntR_C"/>
</dbReference>